<accession>A0A1M7MGM7</accession>
<dbReference type="Proteomes" id="UP000184038">
    <property type="component" value="Unassembled WGS sequence"/>
</dbReference>
<feature type="transmembrane region" description="Helical" evidence="1">
    <location>
        <begin position="68"/>
        <end position="85"/>
    </location>
</feature>
<dbReference type="PANTHER" id="PTHR37314:SF4">
    <property type="entry name" value="UPF0700 TRANSMEMBRANE PROTEIN YOAK"/>
    <property type="match status" value="1"/>
</dbReference>
<feature type="transmembrane region" description="Helical" evidence="1">
    <location>
        <begin position="97"/>
        <end position="117"/>
    </location>
</feature>
<dbReference type="STRING" id="1120996.SAMN02746066_03800"/>
<evidence type="ECO:0000256" key="1">
    <source>
        <dbReference type="SAM" id="Phobius"/>
    </source>
</evidence>
<proteinExistence type="predicted"/>
<gene>
    <name evidence="2" type="ORF">SAMN02746066_03800</name>
</gene>
<reference evidence="2 3" key="1">
    <citation type="submission" date="2016-11" db="EMBL/GenBank/DDBJ databases">
        <authorList>
            <person name="Jaros S."/>
            <person name="Januszkiewicz K."/>
            <person name="Wedrychowicz H."/>
        </authorList>
    </citation>
    <scope>NUCLEOTIDE SEQUENCE [LARGE SCALE GENOMIC DNA]</scope>
    <source>
        <strain evidence="2 3">DSM 15930</strain>
    </source>
</reference>
<keyword evidence="1" id="KW-0812">Transmembrane</keyword>
<dbReference type="PANTHER" id="PTHR37314">
    <property type="entry name" value="SLR0142 PROTEIN"/>
    <property type="match status" value="1"/>
</dbReference>
<dbReference type="EMBL" id="FRCP01000021">
    <property type="protein sequence ID" value="SHM89976.1"/>
    <property type="molecule type" value="Genomic_DNA"/>
</dbReference>
<feature type="transmembrane region" description="Helical" evidence="1">
    <location>
        <begin position="16"/>
        <end position="36"/>
    </location>
</feature>
<feature type="transmembrane region" description="Helical" evidence="1">
    <location>
        <begin position="207"/>
        <end position="224"/>
    </location>
</feature>
<keyword evidence="1" id="KW-0472">Membrane</keyword>
<sequence length="227" mass="25295">MNIRNTRNKNKQMSETIILGMMLACVGGFLDAYTYICRGGVFANAQTGNLVLLGIRIAEGNLIGSLKYLIPIIAFVLGILIAEIVRKRYKNSVRIHWRQIIIVVELFVLLGITFIPNGGWYDMIANVLVSFVCSLQVQSFRKFNGNAMATTMCTGNLRSATEYFYNYLDNKDRSELHRSFQYLAIIIVFIIGAAIGAIASIILGVKAIILSCIVLSIVFLLMLINNQ</sequence>
<name>A0A1M7MGM7_9FIRM</name>
<keyword evidence="3" id="KW-1185">Reference proteome</keyword>
<keyword evidence="1" id="KW-1133">Transmembrane helix</keyword>
<dbReference type="InterPro" id="IPR010699">
    <property type="entry name" value="DUF1275"/>
</dbReference>
<dbReference type="AlphaFoldDB" id="A0A1M7MGM7"/>
<feature type="transmembrane region" description="Helical" evidence="1">
    <location>
        <begin position="180"/>
        <end position="201"/>
    </location>
</feature>
<dbReference type="OrthoDB" id="7057004at2"/>
<evidence type="ECO:0000313" key="2">
    <source>
        <dbReference type="EMBL" id="SHM89976.1"/>
    </source>
</evidence>
<feature type="transmembrane region" description="Helical" evidence="1">
    <location>
        <begin position="123"/>
        <end position="140"/>
    </location>
</feature>
<protein>
    <submittedName>
        <fullName evidence="2">Uncharacterized membrane protein YoaK, UPF0700 family</fullName>
    </submittedName>
</protein>
<evidence type="ECO:0000313" key="3">
    <source>
        <dbReference type="Proteomes" id="UP000184038"/>
    </source>
</evidence>
<dbReference type="Pfam" id="PF06912">
    <property type="entry name" value="DUF1275"/>
    <property type="match status" value="1"/>
</dbReference>
<organism evidence="2 3">
    <name type="scientific">Anaerosporobacter mobilis DSM 15930</name>
    <dbReference type="NCBI Taxonomy" id="1120996"/>
    <lineage>
        <taxon>Bacteria</taxon>
        <taxon>Bacillati</taxon>
        <taxon>Bacillota</taxon>
        <taxon>Clostridia</taxon>
        <taxon>Lachnospirales</taxon>
        <taxon>Lachnospiraceae</taxon>
        <taxon>Anaerosporobacter</taxon>
    </lineage>
</organism>